<reference evidence="9" key="1">
    <citation type="submission" date="2025-08" db="UniProtKB">
        <authorList>
            <consortium name="RefSeq"/>
        </authorList>
    </citation>
    <scope>IDENTIFICATION</scope>
</reference>
<evidence type="ECO:0000256" key="3">
    <source>
        <dbReference type="ARBA" id="ARBA00022737"/>
    </source>
</evidence>
<keyword evidence="3" id="KW-0677">Repeat</keyword>
<feature type="signal peptide" evidence="6">
    <location>
        <begin position="1"/>
        <end position="18"/>
    </location>
</feature>
<dbReference type="InterPro" id="IPR002557">
    <property type="entry name" value="Chitin-bd_dom"/>
</dbReference>
<feature type="domain" description="Chitin-binding type-2" evidence="7">
    <location>
        <begin position="171"/>
        <end position="229"/>
    </location>
</feature>
<dbReference type="PANTHER" id="PTHR23301">
    <property type="entry name" value="CHITIN BINDING PERITROPHIN-A"/>
    <property type="match status" value="1"/>
</dbReference>
<dbReference type="SMART" id="SM00494">
    <property type="entry name" value="ChtBD2"/>
    <property type="match status" value="3"/>
</dbReference>
<dbReference type="Proteomes" id="UP000694888">
    <property type="component" value="Unplaced"/>
</dbReference>
<proteinExistence type="predicted"/>
<feature type="domain" description="Chitin-binding type-2" evidence="7">
    <location>
        <begin position="93"/>
        <end position="152"/>
    </location>
</feature>
<evidence type="ECO:0000259" key="7">
    <source>
        <dbReference type="PROSITE" id="PS50940"/>
    </source>
</evidence>
<feature type="domain" description="Chitin-binding type-2" evidence="7">
    <location>
        <begin position="24"/>
        <end position="83"/>
    </location>
</feature>
<protein>
    <submittedName>
        <fullName evidence="9">Probable endochitinase</fullName>
    </submittedName>
</protein>
<dbReference type="GeneID" id="106012389"/>
<organism evidence="8 9">
    <name type="scientific">Aplysia californica</name>
    <name type="common">California sea hare</name>
    <dbReference type="NCBI Taxonomy" id="6500"/>
    <lineage>
        <taxon>Eukaryota</taxon>
        <taxon>Metazoa</taxon>
        <taxon>Spiralia</taxon>
        <taxon>Lophotrochozoa</taxon>
        <taxon>Mollusca</taxon>
        <taxon>Gastropoda</taxon>
        <taxon>Heterobranchia</taxon>
        <taxon>Euthyneura</taxon>
        <taxon>Tectipleura</taxon>
        <taxon>Aplysiida</taxon>
        <taxon>Aplysioidea</taxon>
        <taxon>Aplysiidae</taxon>
        <taxon>Aplysia</taxon>
    </lineage>
</organism>
<dbReference type="InterPro" id="IPR036508">
    <property type="entry name" value="Chitin-bd_dom_sf"/>
</dbReference>
<dbReference type="PROSITE" id="PS50940">
    <property type="entry name" value="CHIT_BIND_II"/>
    <property type="match status" value="3"/>
</dbReference>
<evidence type="ECO:0000313" key="8">
    <source>
        <dbReference type="Proteomes" id="UP000694888"/>
    </source>
</evidence>
<dbReference type="Gene3D" id="2.170.140.10">
    <property type="entry name" value="Chitin binding domain"/>
    <property type="match status" value="3"/>
</dbReference>
<gene>
    <name evidence="9" type="primary">LOC106012389</name>
</gene>
<feature type="chain" id="PRO_5046489498" evidence="6">
    <location>
        <begin position="19"/>
        <end position="233"/>
    </location>
</feature>
<keyword evidence="2 6" id="KW-0732">Signal</keyword>
<keyword evidence="8" id="KW-1185">Reference proteome</keyword>
<keyword evidence="5" id="KW-0325">Glycoprotein</keyword>
<evidence type="ECO:0000256" key="4">
    <source>
        <dbReference type="ARBA" id="ARBA00023157"/>
    </source>
</evidence>
<name>A0ABM1A4J0_APLCA</name>
<dbReference type="RefSeq" id="XP_012940702.1">
    <property type="nucleotide sequence ID" value="XM_013085248.2"/>
</dbReference>
<dbReference type="InterPro" id="IPR051940">
    <property type="entry name" value="Chitin_bind-dev_reg"/>
</dbReference>
<dbReference type="Pfam" id="PF01607">
    <property type="entry name" value="CBM_14"/>
    <property type="match status" value="3"/>
</dbReference>
<dbReference type="SUPFAM" id="SSF57625">
    <property type="entry name" value="Invertebrate chitin-binding proteins"/>
    <property type="match status" value="3"/>
</dbReference>
<keyword evidence="1" id="KW-0147">Chitin-binding</keyword>
<evidence type="ECO:0000256" key="2">
    <source>
        <dbReference type="ARBA" id="ARBA00022729"/>
    </source>
</evidence>
<accession>A0ABM1A4J0</accession>
<evidence type="ECO:0000256" key="6">
    <source>
        <dbReference type="SAM" id="SignalP"/>
    </source>
</evidence>
<evidence type="ECO:0000256" key="5">
    <source>
        <dbReference type="ARBA" id="ARBA00023180"/>
    </source>
</evidence>
<keyword evidence="4" id="KW-1015">Disulfide bond</keyword>
<dbReference type="PANTHER" id="PTHR23301:SF106">
    <property type="entry name" value="CHITIN-BINDING TYPE-2 DOMAIN-CONTAINING PROTEIN-RELATED"/>
    <property type="match status" value="1"/>
</dbReference>
<evidence type="ECO:0000256" key="1">
    <source>
        <dbReference type="ARBA" id="ARBA00022669"/>
    </source>
</evidence>
<evidence type="ECO:0000313" key="9">
    <source>
        <dbReference type="RefSeq" id="XP_012940702.1"/>
    </source>
</evidence>
<sequence length="233" mass="24932">MSSTFLVVSLGLLALVSGASIGNLNVCKQFGWPTGTYPHPSDCSKFIMCGNGITTEISCPNSTVFDPISHACDIYSNAKICSGSGSMTTIDVTDVCNLYSWGNGIHYHPYDCSKYIECTFGRTNIMACPTRLYYHPAAQTPNSAPPNPYCSQYVSQAPIGSTPAGYPAGWDTYCQNKNMTTGIHPDPFSCLHFIECTFGVTNHMACPAGTAFNPTLSVCDDNANVNCPQVVVG</sequence>